<dbReference type="VEuPathDB" id="ToxoDB:TGMAS_416450"/>
<comment type="caution">
    <text evidence="2">The sequence shown here is derived from an EMBL/GenBank/DDBJ whole genome shotgun (WGS) entry which is preliminary data.</text>
</comment>
<dbReference type="Proteomes" id="UP000028821">
    <property type="component" value="Unassembled WGS sequence"/>
</dbReference>
<reference evidence="2 3" key="1">
    <citation type="submission" date="2014-04" db="EMBL/GenBank/DDBJ databases">
        <authorList>
            <person name="Sibley D."/>
            <person name="Venepally P."/>
            <person name="Karamycheva S."/>
            <person name="Hadjithomas M."/>
            <person name="Khan A."/>
            <person name="Brunk B."/>
            <person name="Roos D."/>
            <person name="Caler E."/>
            <person name="Lorenzi H."/>
        </authorList>
    </citation>
    <scope>NUCLEOTIDE SEQUENCE [LARGE SCALE GENOMIC DNA]</scope>
    <source>
        <strain evidence="2 3">MAS</strain>
    </source>
</reference>
<feature type="compositionally biased region" description="Polar residues" evidence="1">
    <location>
        <begin position="167"/>
        <end position="178"/>
    </location>
</feature>
<evidence type="ECO:0000313" key="3">
    <source>
        <dbReference type="Proteomes" id="UP000028821"/>
    </source>
</evidence>
<dbReference type="EMBL" id="AEXC02002473">
    <property type="protein sequence ID" value="KFH04878.1"/>
    <property type="molecule type" value="Genomic_DNA"/>
</dbReference>
<dbReference type="AlphaFoldDB" id="A0A086PWZ6"/>
<evidence type="ECO:0000256" key="1">
    <source>
        <dbReference type="SAM" id="MobiDB-lite"/>
    </source>
</evidence>
<name>A0A086PWZ6_TOXGO</name>
<feature type="region of interest" description="Disordered" evidence="1">
    <location>
        <begin position="167"/>
        <end position="199"/>
    </location>
</feature>
<sequence>MAKTRNNMTELRNSGETCAVKAIIVRNRSTRRSRDREFHCRQHRQLFSVQRFDRDQDFDLLGRSFLAVLATGFTRNQTFEEQQLARVFLRSVPPSECETYRCQTNLENRTAMPLWFLQLSVPTRRDVCYANKKRGVYQGGCQNTAFPARVAPYMDIFGTTPFHRLASSESQTPTQLPSEGSVVCRSEKQKATSSGFREE</sequence>
<proteinExistence type="predicted"/>
<gene>
    <name evidence="2" type="ORF">TGMAS_416450</name>
</gene>
<organism evidence="2 3">
    <name type="scientific">Toxoplasma gondii MAS</name>
    <dbReference type="NCBI Taxonomy" id="943118"/>
    <lineage>
        <taxon>Eukaryota</taxon>
        <taxon>Sar</taxon>
        <taxon>Alveolata</taxon>
        <taxon>Apicomplexa</taxon>
        <taxon>Conoidasida</taxon>
        <taxon>Coccidia</taxon>
        <taxon>Eucoccidiorida</taxon>
        <taxon>Eimeriorina</taxon>
        <taxon>Sarcocystidae</taxon>
        <taxon>Toxoplasma</taxon>
    </lineage>
</organism>
<accession>A0A086PWZ6</accession>
<evidence type="ECO:0000313" key="2">
    <source>
        <dbReference type="EMBL" id="KFH04878.1"/>
    </source>
</evidence>
<protein>
    <submittedName>
        <fullName evidence="2">Uncharacterized protein</fullName>
    </submittedName>
</protein>
<feature type="compositionally biased region" description="Basic and acidic residues" evidence="1">
    <location>
        <begin position="185"/>
        <end position="199"/>
    </location>
</feature>